<comment type="caution">
    <text evidence="1">The sequence shown here is derived from an EMBL/GenBank/DDBJ whole genome shotgun (WGS) entry which is preliminary data.</text>
</comment>
<proteinExistence type="predicted"/>
<evidence type="ECO:0000313" key="1">
    <source>
        <dbReference type="EMBL" id="ROQ24757.1"/>
    </source>
</evidence>
<evidence type="ECO:0000313" key="2">
    <source>
        <dbReference type="Proteomes" id="UP000268033"/>
    </source>
</evidence>
<dbReference type="Proteomes" id="UP000268033">
    <property type="component" value="Unassembled WGS sequence"/>
</dbReference>
<dbReference type="Pfam" id="PF12686">
    <property type="entry name" value="DUF3800"/>
    <property type="match status" value="1"/>
</dbReference>
<gene>
    <name evidence="1" type="ORF">EDC28_1062</name>
</gene>
<accession>A0A3N1PCM3</accession>
<dbReference type="InterPro" id="IPR024524">
    <property type="entry name" value="DUF3800"/>
</dbReference>
<reference evidence="1 2" key="1">
    <citation type="submission" date="2018-11" db="EMBL/GenBank/DDBJ databases">
        <title>Genomic Encyclopedia of Type Strains, Phase IV (KMG-IV): sequencing the most valuable type-strain genomes for metagenomic binning, comparative biology and taxonomic classification.</title>
        <authorList>
            <person name="Goeker M."/>
        </authorList>
    </citation>
    <scope>NUCLEOTIDE SEQUENCE [LARGE SCALE GENOMIC DNA]</scope>
    <source>
        <strain evidence="1 2">DSM 21945</strain>
    </source>
</reference>
<dbReference type="RefSeq" id="WP_123421701.1">
    <property type="nucleotide sequence ID" value="NZ_RJUL01000006.1"/>
</dbReference>
<keyword evidence="2" id="KW-1185">Reference proteome</keyword>
<dbReference type="AlphaFoldDB" id="A0A3N1PCM3"/>
<dbReference type="EMBL" id="RJUL01000006">
    <property type="protein sequence ID" value="ROQ24757.1"/>
    <property type="molecule type" value="Genomic_DNA"/>
</dbReference>
<protein>
    <submittedName>
        <fullName evidence="1">Uncharacterized protein DUF3800</fullName>
    </submittedName>
</protein>
<sequence>MFFYVDESGHTGPNLFDENQPILYYGVLSSKINLDAAAESRVKGIRKRLGVKRLHAADLGNGRLIEIVKDVDALRKRYDLRFDIYRVAKADHALISFFDQVFDQGMNPAVPWTSYWTPLRYVLLVKLATLFDEDLLKEAWAARINLNTEQANESLSNICLELKRRVITIPDERSRQVMGDALSWAAENPNEIYYNIKNKKDLLQITPNLIGFQSVMHGIASRLIKNGKSASKIVVDQQSQFNKAQKKLSDFYAANKNVPLVNGPGLPDIDFSGMPEVPISCTAGTDSTGLELVDIYLWVFKRFMDNKELAPELFTLIKSQLHRGHTDEISINAISSRWTKWFEELPEVTDEQMEKGREIMKMDEDRRLQAINNA</sequence>
<name>A0A3N1PCM3_9GAMM</name>
<organism evidence="1 2">
    <name type="scientific">Gallaecimonas pentaromativorans</name>
    <dbReference type="NCBI Taxonomy" id="584787"/>
    <lineage>
        <taxon>Bacteria</taxon>
        <taxon>Pseudomonadati</taxon>
        <taxon>Pseudomonadota</taxon>
        <taxon>Gammaproteobacteria</taxon>
        <taxon>Enterobacterales</taxon>
        <taxon>Gallaecimonadaceae</taxon>
        <taxon>Gallaecimonas</taxon>
    </lineage>
</organism>